<evidence type="ECO:0000256" key="1">
    <source>
        <dbReference type="ARBA" id="ARBA00008560"/>
    </source>
</evidence>
<dbReference type="EMBL" id="CASHTH010001184">
    <property type="protein sequence ID" value="CAI8012483.1"/>
    <property type="molecule type" value="Genomic_DNA"/>
</dbReference>
<keyword evidence="3" id="KW-0687">Ribonucleoprotein</keyword>
<keyword evidence="5" id="KW-1185">Reference proteome</keyword>
<dbReference type="HAMAP" id="MF_00340">
    <property type="entry name" value="Ribosomal_bL32"/>
    <property type="match status" value="1"/>
</dbReference>
<dbReference type="Proteomes" id="UP001174909">
    <property type="component" value="Unassembled WGS sequence"/>
</dbReference>
<gene>
    <name evidence="4" type="ORF">GBAR_LOCUS8009</name>
</gene>
<name>A0AA35RKN5_GEOBA</name>
<dbReference type="PANTHER" id="PTHR35534">
    <property type="entry name" value="50S RIBOSOMAL PROTEIN L32"/>
    <property type="match status" value="1"/>
</dbReference>
<evidence type="ECO:0000256" key="3">
    <source>
        <dbReference type="ARBA" id="ARBA00023274"/>
    </source>
</evidence>
<dbReference type="InterPro" id="IPR002677">
    <property type="entry name" value="Ribosomal_bL32"/>
</dbReference>
<dbReference type="PANTHER" id="PTHR35534:SF1">
    <property type="entry name" value="LARGE RIBOSOMAL SUBUNIT PROTEIN BL32"/>
    <property type="match status" value="1"/>
</dbReference>
<evidence type="ECO:0000313" key="5">
    <source>
        <dbReference type="Proteomes" id="UP001174909"/>
    </source>
</evidence>
<evidence type="ECO:0000313" key="4">
    <source>
        <dbReference type="EMBL" id="CAI8012483.1"/>
    </source>
</evidence>
<protein>
    <submittedName>
        <fullName evidence="4">50S ribosomal protein L32</fullName>
    </submittedName>
</protein>
<comment type="caution">
    <text evidence="4">The sequence shown here is derived from an EMBL/GenBank/DDBJ whole genome shotgun (WGS) entry which is preliminary data.</text>
</comment>
<reference evidence="4" key="1">
    <citation type="submission" date="2023-03" db="EMBL/GenBank/DDBJ databases">
        <authorList>
            <person name="Steffen K."/>
            <person name="Cardenas P."/>
        </authorList>
    </citation>
    <scope>NUCLEOTIDE SEQUENCE</scope>
</reference>
<dbReference type="GO" id="GO:0006412">
    <property type="term" value="P:translation"/>
    <property type="evidence" value="ECO:0007669"/>
    <property type="project" value="InterPro"/>
</dbReference>
<accession>A0AA35RKN5</accession>
<dbReference type="NCBIfam" id="TIGR01031">
    <property type="entry name" value="rpmF_bact"/>
    <property type="match status" value="1"/>
</dbReference>
<keyword evidence="2 4" id="KW-0689">Ribosomal protein</keyword>
<dbReference type="GO" id="GO:0015934">
    <property type="term" value="C:large ribosomal subunit"/>
    <property type="evidence" value="ECO:0007669"/>
    <property type="project" value="InterPro"/>
</dbReference>
<dbReference type="Pfam" id="PF01783">
    <property type="entry name" value="Ribosomal_L32p"/>
    <property type="match status" value="1"/>
</dbReference>
<dbReference type="InterPro" id="IPR044957">
    <property type="entry name" value="Ribosomal_bL32_bact"/>
</dbReference>
<dbReference type="AlphaFoldDB" id="A0AA35RKN5"/>
<proteinExistence type="inferred from homology"/>
<organism evidence="4 5">
    <name type="scientific">Geodia barretti</name>
    <name type="common">Barrett's horny sponge</name>
    <dbReference type="NCBI Taxonomy" id="519541"/>
    <lineage>
        <taxon>Eukaryota</taxon>
        <taxon>Metazoa</taxon>
        <taxon>Porifera</taxon>
        <taxon>Demospongiae</taxon>
        <taxon>Heteroscleromorpha</taxon>
        <taxon>Tetractinellida</taxon>
        <taxon>Astrophorina</taxon>
        <taxon>Geodiidae</taxon>
        <taxon>Geodia</taxon>
    </lineage>
</organism>
<comment type="similarity">
    <text evidence="1">Belongs to the bacterial ribosomal protein bL32 family.</text>
</comment>
<dbReference type="SUPFAM" id="SSF57829">
    <property type="entry name" value="Zn-binding ribosomal proteins"/>
    <property type="match status" value="1"/>
</dbReference>
<sequence>MGALPKKKVTRARRGRRLTSYKLKPLYPARCQRCNTAKLAHAACPQCGYYRGRQVVGVGM</sequence>
<dbReference type="InterPro" id="IPR011332">
    <property type="entry name" value="Ribosomal_zn-bd"/>
</dbReference>
<evidence type="ECO:0000256" key="2">
    <source>
        <dbReference type="ARBA" id="ARBA00022980"/>
    </source>
</evidence>
<dbReference type="GO" id="GO:0003735">
    <property type="term" value="F:structural constituent of ribosome"/>
    <property type="evidence" value="ECO:0007669"/>
    <property type="project" value="InterPro"/>
</dbReference>